<dbReference type="GO" id="GO:0046872">
    <property type="term" value="F:metal ion binding"/>
    <property type="evidence" value="ECO:0007669"/>
    <property type="project" value="UniProtKB-KW"/>
</dbReference>
<dbReference type="EMBL" id="SAWY01000001">
    <property type="protein sequence ID" value="TPH19283.1"/>
    <property type="molecule type" value="Genomic_DNA"/>
</dbReference>
<keyword evidence="7" id="KW-1133">Transmembrane helix</keyword>
<dbReference type="OrthoDB" id="7057814at2"/>
<keyword evidence="5 6" id="KW-0482">Metalloprotease</keyword>
<keyword evidence="1 6" id="KW-0645">Protease</keyword>
<feature type="transmembrane region" description="Helical" evidence="7">
    <location>
        <begin position="95"/>
        <end position="115"/>
    </location>
</feature>
<dbReference type="GO" id="GO:0004222">
    <property type="term" value="F:metalloendopeptidase activity"/>
    <property type="evidence" value="ECO:0007669"/>
    <property type="project" value="InterPro"/>
</dbReference>
<dbReference type="RefSeq" id="WP_140600888.1">
    <property type="nucleotide sequence ID" value="NZ_SAWY01000001.1"/>
</dbReference>
<evidence type="ECO:0000313" key="9">
    <source>
        <dbReference type="EMBL" id="TPH19283.1"/>
    </source>
</evidence>
<evidence type="ECO:0000256" key="1">
    <source>
        <dbReference type="ARBA" id="ARBA00022670"/>
    </source>
</evidence>
<evidence type="ECO:0000256" key="6">
    <source>
        <dbReference type="RuleBase" id="RU003983"/>
    </source>
</evidence>
<evidence type="ECO:0000313" key="10">
    <source>
        <dbReference type="Proteomes" id="UP000315303"/>
    </source>
</evidence>
<dbReference type="GO" id="GO:0006508">
    <property type="term" value="P:proteolysis"/>
    <property type="evidence" value="ECO:0007669"/>
    <property type="project" value="UniProtKB-KW"/>
</dbReference>
<feature type="transmembrane region" description="Helical" evidence="7">
    <location>
        <begin position="12"/>
        <end position="36"/>
    </location>
</feature>
<organism evidence="9 10">
    <name type="scientific">Litorilituus lipolyticus</name>
    <dbReference type="NCBI Taxonomy" id="2491017"/>
    <lineage>
        <taxon>Bacteria</taxon>
        <taxon>Pseudomonadati</taxon>
        <taxon>Pseudomonadota</taxon>
        <taxon>Gammaproteobacteria</taxon>
        <taxon>Alteromonadales</taxon>
        <taxon>Colwelliaceae</taxon>
        <taxon>Litorilituus</taxon>
    </lineage>
</organism>
<evidence type="ECO:0000256" key="4">
    <source>
        <dbReference type="ARBA" id="ARBA00022833"/>
    </source>
</evidence>
<evidence type="ECO:0000256" key="3">
    <source>
        <dbReference type="ARBA" id="ARBA00022801"/>
    </source>
</evidence>
<dbReference type="Pfam" id="PF01435">
    <property type="entry name" value="Peptidase_M48"/>
    <property type="match status" value="1"/>
</dbReference>
<feature type="domain" description="Peptidase M48" evidence="8">
    <location>
        <begin position="136"/>
        <end position="224"/>
    </location>
</feature>
<protein>
    <submittedName>
        <fullName evidence="9">M56 family peptidase</fullName>
    </submittedName>
</protein>
<proteinExistence type="inferred from homology"/>
<keyword evidence="4 6" id="KW-0862">Zinc</keyword>
<reference evidence="9 10" key="1">
    <citation type="submission" date="2019-01" db="EMBL/GenBank/DDBJ databases">
        <title>Litorilituus lipolytica sp. nov., isolated from intertidal sand of the Yellow Sea in China.</title>
        <authorList>
            <person name="Liu A."/>
        </authorList>
    </citation>
    <scope>NUCLEOTIDE SEQUENCE [LARGE SCALE GENOMIC DNA]</scope>
    <source>
        <strain evidence="9 10">RZ04</strain>
    </source>
</reference>
<keyword evidence="7" id="KW-0812">Transmembrane</keyword>
<gene>
    <name evidence="9" type="ORF">EPA86_00725</name>
</gene>
<evidence type="ECO:0000256" key="5">
    <source>
        <dbReference type="ARBA" id="ARBA00023049"/>
    </source>
</evidence>
<dbReference type="CDD" id="cd07326">
    <property type="entry name" value="M56_BlaR1_MecR1_like"/>
    <property type="match status" value="1"/>
</dbReference>
<dbReference type="AlphaFoldDB" id="A0A502LBD3"/>
<feature type="transmembrane region" description="Helical" evidence="7">
    <location>
        <begin position="48"/>
        <end position="75"/>
    </location>
</feature>
<accession>A0A502LBD3</accession>
<comment type="caution">
    <text evidence="9">The sequence shown here is derived from an EMBL/GenBank/DDBJ whole genome shotgun (WGS) entry which is preliminary data.</text>
</comment>
<dbReference type="Gene3D" id="3.30.2010.10">
    <property type="entry name" value="Metalloproteases ('zincins'), catalytic domain"/>
    <property type="match status" value="1"/>
</dbReference>
<evidence type="ECO:0000259" key="8">
    <source>
        <dbReference type="Pfam" id="PF01435"/>
    </source>
</evidence>
<comment type="cofactor">
    <cofactor evidence="6">
        <name>Zn(2+)</name>
        <dbReference type="ChEBI" id="CHEBI:29105"/>
    </cofactor>
    <text evidence="6">Binds 1 zinc ion per subunit.</text>
</comment>
<dbReference type="InterPro" id="IPR001915">
    <property type="entry name" value="Peptidase_M48"/>
</dbReference>
<dbReference type="PANTHER" id="PTHR34978">
    <property type="entry name" value="POSSIBLE SENSOR-TRANSDUCER PROTEIN BLAR"/>
    <property type="match status" value="1"/>
</dbReference>
<comment type="similarity">
    <text evidence="6">Belongs to the peptidase M48 family.</text>
</comment>
<dbReference type="InterPro" id="IPR052173">
    <property type="entry name" value="Beta-lactam_resp_regulator"/>
</dbReference>
<keyword evidence="7" id="KW-0472">Membrane</keyword>
<sequence length="322" mass="36231">MIEGGLAVLLNILAIATITFVLSNIAVSAVVTLLAQRFVGLEVQSRKVILWLLVTAPWFAVFCVSICFVYPFYYTNAFFNDNSMAHWHHMTSFELLSWHSVTLVIAFSYIAYVFINKIVTLIKHKNELKLLTSYSQQLEQNTYKIDSPMPNAFTSGFFTKSCFVTSGILDKTTADEQDIIFRHEQAHAAYSDPLKKWVFSIFSAFFLPFIANRLKLHMTLAMEQAADLKVLNDGTSPTLVASTLVKIAKLNANNQQGIVLNGDLVANFGIEVLEQRVYFLLGQLELTPANRLLTFMFLAVTVVLSMLSIDGVHHLMETVFNH</sequence>
<feature type="transmembrane region" description="Helical" evidence="7">
    <location>
        <begin position="292"/>
        <end position="312"/>
    </location>
</feature>
<keyword evidence="10" id="KW-1185">Reference proteome</keyword>
<evidence type="ECO:0000256" key="7">
    <source>
        <dbReference type="SAM" id="Phobius"/>
    </source>
</evidence>
<dbReference type="Proteomes" id="UP000315303">
    <property type="component" value="Unassembled WGS sequence"/>
</dbReference>
<evidence type="ECO:0000256" key="2">
    <source>
        <dbReference type="ARBA" id="ARBA00022723"/>
    </source>
</evidence>
<keyword evidence="3 6" id="KW-0378">Hydrolase</keyword>
<keyword evidence="2" id="KW-0479">Metal-binding</keyword>
<name>A0A502LBD3_9GAMM</name>
<dbReference type="PANTHER" id="PTHR34978:SF3">
    <property type="entry name" value="SLR0241 PROTEIN"/>
    <property type="match status" value="1"/>
</dbReference>